<dbReference type="AlphaFoldDB" id="A0A5Q4BJC8"/>
<evidence type="ECO:0000313" key="1">
    <source>
        <dbReference type="EMBL" id="TQN66856.1"/>
    </source>
</evidence>
<keyword evidence="2" id="KW-1185">Reference proteome</keyword>
<name>A0A5Q4BJC8_9PEZI</name>
<protein>
    <submittedName>
        <fullName evidence="1">Uncharacterized protein</fullName>
    </submittedName>
</protein>
<dbReference type="Proteomes" id="UP000326340">
    <property type="component" value="Unassembled WGS sequence"/>
</dbReference>
<accession>A0A5Q4BJC8</accession>
<dbReference type="EMBL" id="PUHP01001071">
    <property type="protein sequence ID" value="TQN66856.1"/>
    <property type="molecule type" value="Genomic_DNA"/>
</dbReference>
<evidence type="ECO:0000313" key="2">
    <source>
        <dbReference type="Proteomes" id="UP000326340"/>
    </source>
</evidence>
<sequence length="19" mass="2068">MDAGELDVESMVARIGDME</sequence>
<comment type="caution">
    <text evidence="1">The sequence shown here is derived from an EMBL/GenBank/DDBJ whole genome shotgun (WGS) entry which is preliminary data.</text>
</comment>
<organism evidence="1 2">
    <name type="scientific">Colletotrichum shisoi</name>
    <dbReference type="NCBI Taxonomy" id="2078593"/>
    <lineage>
        <taxon>Eukaryota</taxon>
        <taxon>Fungi</taxon>
        <taxon>Dikarya</taxon>
        <taxon>Ascomycota</taxon>
        <taxon>Pezizomycotina</taxon>
        <taxon>Sordariomycetes</taxon>
        <taxon>Hypocreomycetidae</taxon>
        <taxon>Glomerellales</taxon>
        <taxon>Glomerellaceae</taxon>
        <taxon>Colletotrichum</taxon>
        <taxon>Colletotrichum destructivum species complex</taxon>
    </lineage>
</organism>
<reference evidence="1 2" key="1">
    <citation type="journal article" date="2019" name="Sci. Rep.">
        <title>Colletotrichum shisoi sp. nov., an anthracnose pathogen of Perilla frutescens in Japan: molecular phylogenetic, morphological and genomic evidence.</title>
        <authorList>
            <person name="Gan P."/>
            <person name="Tsushima A."/>
            <person name="Hiroyama R."/>
            <person name="Narusaka M."/>
            <person name="Takano Y."/>
            <person name="Narusaka Y."/>
            <person name="Kawaradani M."/>
            <person name="Damm U."/>
            <person name="Shirasu K."/>
        </authorList>
    </citation>
    <scope>NUCLEOTIDE SEQUENCE [LARGE SCALE GENOMIC DNA]</scope>
    <source>
        <strain evidence="1 2">PG-2018a</strain>
    </source>
</reference>
<gene>
    <name evidence="1" type="ORF">CSHISOI_08567</name>
</gene>
<proteinExistence type="predicted"/>